<comment type="caution">
    <text evidence="1">The sequence shown here is derived from an EMBL/GenBank/DDBJ whole genome shotgun (WGS) entry which is preliminary data.</text>
</comment>
<gene>
    <name evidence="1" type="ORF">J2Z71_000109</name>
</gene>
<protein>
    <recommendedName>
        <fullName evidence="3">Regulatory protein RecX</fullName>
    </recommendedName>
</protein>
<evidence type="ECO:0000313" key="1">
    <source>
        <dbReference type="EMBL" id="MBP2024594.1"/>
    </source>
</evidence>
<evidence type="ECO:0008006" key="3">
    <source>
        <dbReference type="Google" id="ProtNLM"/>
    </source>
</evidence>
<evidence type="ECO:0000313" key="2">
    <source>
        <dbReference type="Proteomes" id="UP001519306"/>
    </source>
</evidence>
<sequence>MSENYFERKKEERIEKRLIRDLEDLDIDLDDYSIFQQEEIRKYYDEVLEYDSLVANINDKLIYPRVNPENYYSAKIKSALILNHIDIEDIKESDILEMASELVEKVNLDEHRDIEKIKNILEKNNINFEEFKKMYKKL</sequence>
<dbReference type="RefSeq" id="WP_210059897.1">
    <property type="nucleotide sequence ID" value="NZ_JAGGLJ010000001.1"/>
</dbReference>
<organism evidence="1 2">
    <name type="scientific">Peptoniphilus stercorisuis</name>
    <dbReference type="NCBI Taxonomy" id="1436965"/>
    <lineage>
        <taxon>Bacteria</taxon>
        <taxon>Bacillati</taxon>
        <taxon>Bacillota</taxon>
        <taxon>Tissierellia</taxon>
        <taxon>Tissierellales</taxon>
        <taxon>Peptoniphilaceae</taxon>
        <taxon>Peptoniphilus</taxon>
    </lineage>
</organism>
<dbReference type="Proteomes" id="UP001519306">
    <property type="component" value="Unassembled WGS sequence"/>
</dbReference>
<accession>A0ABS4K9Z9</accession>
<proteinExistence type="predicted"/>
<reference evidence="1 2" key="1">
    <citation type="submission" date="2021-03" db="EMBL/GenBank/DDBJ databases">
        <title>Genomic Encyclopedia of Type Strains, Phase IV (KMG-IV): sequencing the most valuable type-strain genomes for metagenomic binning, comparative biology and taxonomic classification.</title>
        <authorList>
            <person name="Goeker M."/>
        </authorList>
    </citation>
    <scope>NUCLEOTIDE SEQUENCE [LARGE SCALE GENOMIC DNA]</scope>
    <source>
        <strain evidence="1 2">DSM 27563</strain>
    </source>
</reference>
<dbReference type="EMBL" id="JAGGLJ010000001">
    <property type="protein sequence ID" value="MBP2024594.1"/>
    <property type="molecule type" value="Genomic_DNA"/>
</dbReference>
<name>A0ABS4K9Z9_9FIRM</name>
<keyword evidence="2" id="KW-1185">Reference proteome</keyword>